<dbReference type="Gene3D" id="3.30.40.10">
    <property type="entry name" value="Zinc/RING finger domain, C3HC4 (zinc finger)"/>
    <property type="match status" value="1"/>
</dbReference>
<keyword evidence="25" id="KW-1185">Reference proteome</keyword>
<dbReference type="PROSITE" id="PS50016">
    <property type="entry name" value="ZF_PHD_2"/>
    <property type="match status" value="1"/>
</dbReference>
<dbReference type="SMART" id="SM00249">
    <property type="entry name" value="PHD"/>
    <property type="match status" value="1"/>
</dbReference>
<evidence type="ECO:0000256" key="18">
    <source>
        <dbReference type="ARBA" id="ARBA00047915"/>
    </source>
</evidence>
<dbReference type="InterPro" id="IPR011011">
    <property type="entry name" value="Znf_FYVE_PHD"/>
</dbReference>
<feature type="compositionally biased region" description="Acidic residues" evidence="20">
    <location>
        <begin position="751"/>
        <end position="777"/>
    </location>
</feature>
<evidence type="ECO:0000256" key="1">
    <source>
        <dbReference type="ARBA" id="ARBA00001954"/>
    </source>
</evidence>
<dbReference type="Pfam" id="PF16866">
    <property type="entry name" value="PHD_4"/>
    <property type="match status" value="1"/>
</dbReference>
<accession>A0A3P8U4L7</accession>
<dbReference type="GeneTree" id="ENSGT00940000155484"/>
<evidence type="ECO:0000256" key="2">
    <source>
        <dbReference type="ARBA" id="ARBA00004123"/>
    </source>
</evidence>
<feature type="region of interest" description="Disordered" evidence="20">
    <location>
        <begin position="720"/>
        <end position="840"/>
    </location>
</feature>
<feature type="domain" description="PHD-type" evidence="21">
    <location>
        <begin position="556"/>
        <end position="616"/>
    </location>
</feature>
<dbReference type="AlphaFoldDB" id="A0A3P8U4L7"/>
<dbReference type="Pfam" id="PF17811">
    <property type="entry name" value="JHD"/>
    <property type="match status" value="1"/>
</dbReference>
<keyword evidence="6" id="KW-0433">Leucine-rich repeat</keyword>
<name>A0A3P8U4L7_AMPPE</name>
<dbReference type="PROSITE" id="PS01359">
    <property type="entry name" value="ZF_PHD_1"/>
    <property type="match status" value="1"/>
</dbReference>
<dbReference type="SUPFAM" id="SSF52047">
    <property type="entry name" value="RNI-like"/>
    <property type="match status" value="1"/>
</dbReference>
<dbReference type="InterPro" id="IPR002857">
    <property type="entry name" value="Znf_CXXC"/>
</dbReference>
<feature type="domain" description="CXXC-type" evidence="22">
    <location>
        <begin position="503"/>
        <end position="549"/>
    </location>
</feature>
<keyword evidence="7" id="KW-0479">Metal-binding</keyword>
<dbReference type="Gene3D" id="1.20.58.1360">
    <property type="match status" value="1"/>
</dbReference>
<evidence type="ECO:0000256" key="6">
    <source>
        <dbReference type="ARBA" id="ARBA00022614"/>
    </source>
</evidence>
<dbReference type="Proteomes" id="UP000265080">
    <property type="component" value="Chromosome 3"/>
</dbReference>
<evidence type="ECO:0000259" key="22">
    <source>
        <dbReference type="PROSITE" id="PS51058"/>
    </source>
</evidence>
<evidence type="ECO:0000256" key="7">
    <source>
        <dbReference type="ARBA" id="ARBA00022723"/>
    </source>
</evidence>
<dbReference type="GO" id="GO:0003677">
    <property type="term" value="F:DNA binding"/>
    <property type="evidence" value="ECO:0007669"/>
    <property type="project" value="UniProtKB-KW"/>
</dbReference>
<keyword evidence="11" id="KW-0223">Dioxygenase</keyword>
<comment type="subcellular location">
    <subcellularLocation>
        <location evidence="2">Nucleus</location>
    </subcellularLocation>
</comment>
<keyword evidence="9" id="KW-0862">Zinc</keyword>
<keyword evidence="17" id="KW-0539">Nucleus</keyword>
<dbReference type="PANTHER" id="PTHR23123">
    <property type="entry name" value="PHD/F-BOX CONTAINING PROTEIN"/>
    <property type="match status" value="1"/>
</dbReference>
<evidence type="ECO:0000256" key="12">
    <source>
        <dbReference type="ARBA" id="ARBA00023002"/>
    </source>
</evidence>
<evidence type="ECO:0000256" key="15">
    <source>
        <dbReference type="ARBA" id="ARBA00023125"/>
    </source>
</evidence>
<keyword evidence="5" id="KW-0678">Repressor</keyword>
<dbReference type="PROSITE" id="PS51184">
    <property type="entry name" value="JMJC"/>
    <property type="match status" value="1"/>
</dbReference>
<dbReference type="EC" id="1.14.11.27" evidence="4"/>
<dbReference type="InterPro" id="IPR006553">
    <property type="entry name" value="Leu-rich_rpt_Cys-con_subtyp"/>
</dbReference>
<feature type="compositionally biased region" description="Polar residues" evidence="20">
    <location>
        <begin position="380"/>
        <end position="392"/>
    </location>
</feature>
<feature type="region of interest" description="Disordered" evidence="20">
    <location>
        <begin position="364"/>
        <end position="395"/>
    </location>
</feature>
<evidence type="ECO:0000256" key="4">
    <source>
        <dbReference type="ARBA" id="ARBA00013246"/>
    </source>
</evidence>
<dbReference type="Ensembl" id="ENSAPET00000031059.1">
    <property type="protein sequence ID" value="ENSAPEP00000030253.1"/>
    <property type="gene ID" value="ENSAPEG00000021461.1"/>
</dbReference>
<feature type="region of interest" description="Disordered" evidence="20">
    <location>
        <begin position="913"/>
        <end position="961"/>
    </location>
</feature>
<evidence type="ECO:0000256" key="9">
    <source>
        <dbReference type="ARBA" id="ARBA00022833"/>
    </source>
</evidence>
<dbReference type="FunFam" id="2.60.120.650:FF:000005">
    <property type="entry name" value="lysine-specific demethylase 2A isoform X1"/>
    <property type="match status" value="1"/>
</dbReference>
<keyword evidence="15" id="KW-0238">DNA-binding</keyword>
<dbReference type="GO" id="GO:0005634">
    <property type="term" value="C:nucleus"/>
    <property type="evidence" value="ECO:0007669"/>
    <property type="project" value="UniProtKB-SubCell"/>
</dbReference>
<evidence type="ECO:0000256" key="3">
    <source>
        <dbReference type="ARBA" id="ARBA00006942"/>
    </source>
</evidence>
<proteinExistence type="inferred from homology"/>
<evidence type="ECO:0000256" key="13">
    <source>
        <dbReference type="ARBA" id="ARBA00023004"/>
    </source>
</evidence>
<dbReference type="STRING" id="161767.ENSAPEP00000030253"/>
<evidence type="ECO:0000256" key="19">
    <source>
        <dbReference type="PROSITE-ProRule" id="PRU00509"/>
    </source>
</evidence>
<evidence type="ECO:0000259" key="21">
    <source>
        <dbReference type="PROSITE" id="PS50016"/>
    </source>
</evidence>
<evidence type="ECO:0000256" key="16">
    <source>
        <dbReference type="ARBA" id="ARBA00023163"/>
    </source>
</evidence>
<dbReference type="GO" id="GO:0140680">
    <property type="term" value="F:histone H3K36me/H3K36me2 demethylase activity"/>
    <property type="evidence" value="ECO:0007669"/>
    <property type="project" value="UniProtKB-EC"/>
</dbReference>
<sequence length="1246" mass="140661">MDNSKPRYSKRLRAGTRRRYHDDGISDEEIDGRRMFDLEEKVNSQRFSSDRVVRMEGRELTYEFVQRGGLRDPILFEKPDGLGIKMPDPDFTVNDVKMFVGSRRMIDVMDVSTQKGTEMSMAQWTRYYETPPSQREKLYNVISLEFSHTKLENLVKRPSTVDLIDWVDNMWPRHLKERQRDSTNCINDMQYPKVQKYCLMSVEGCYTDFHIDFGGTSVWYHILRGSKVFWLIPPTPQNLELYENWVLSGKQGDVFLGDRASDCQRIELKHGCTFIIPSGWIHAVYTPVDSVVFGGNFLHSFNIPMQLNICNIEDRTRVPVKFRYPFFYEMCWYVLERYVFSLTKTSYLTPEFQKHSLGIGLKNPAGSDAASDQVKEEESGGSNDEASGQPADQPSAKVHLTPLEVEGLWNLLGKLESLPTNKKCVPAGIHNAPALITHIKALLKEHASDNPKLSYTGKPIVKWPKRPSWYQPPPPPPPPPRPKLASTPIIPRPQKPASSMSVLRRRRVRCKRCEACMRPECGDCNFCRDMKKFGGPGKLKQTCVLRQCLSPGLPLSAVCEICKEPNQEETGDPSLTLMECSNCAQIVHPACLTVRGEGVVNKDLPSCWECPKCVQGITDPESKGDRGDGLPTKRKSSSLLDARMAKIYRRQQHSRDGDDSASDDDDEASQKRKMTLHARGGSHSSRRAFSANRRSLLRGGPAHRGSRGVLVTPGSSSLLKLKRGIGMREGGRRGRGVRLRGGSRMQRRGDDSEDSEDDEDDDDEDDDEEEEDDSEDGEKERQHRRRRRRQRTDDEDEDEDSEGQEFEPEEEMDMLEDEEEEEEEEVEEEGRWDSDPEPPVLLVSDLNDDLLSGSYLTVTLQHPHKAKRQSGSIVPKLEAAMGPRTPAVGGGGQQGFIQRKTALSKHSRLKSNEFIADSITPRGPGRPRLRGSCEDRSTRTRSASSSDEQEAAAPPPFSSLSPPSLLSLPSFKEAGNERVGEKEVWVSVFRYLNRAELLACMTVCKAWYKWSCDKRLWSHVDVSRCRPLSNQALAGIIKRQPTSLDLSWTPLAKRQLNCLLTRLPGLRELRVTGLSWSCLSALVSPTLPHLRLLDLRWCEGLQDAQIKEITTPPGLESSRSRLRNMVTLRLSGLDVSESTLRLLQRHMPQLERLDLAHCKEVTDSSIALLAAAGSHTRNNLTELTLAGCSELTDGCLSYLKRLSSLTLLDLRGCSGISRRACDSFISDLSHVALYCMMEEKLIQRLD</sequence>
<feature type="domain" description="JmjC" evidence="23">
    <location>
        <begin position="146"/>
        <end position="314"/>
    </location>
</feature>
<dbReference type="PROSITE" id="PS51058">
    <property type="entry name" value="ZF_CXXC"/>
    <property type="match status" value="1"/>
</dbReference>
<feature type="region of interest" description="Disordered" evidence="20">
    <location>
        <begin position="464"/>
        <end position="498"/>
    </location>
</feature>
<protein>
    <recommendedName>
        <fullName evidence="4">[histone H3]-dimethyl-L-lysine(36) demethylase</fullName>
        <ecNumber evidence="4">1.14.11.27</ecNumber>
    </recommendedName>
</protein>
<evidence type="ECO:0000256" key="5">
    <source>
        <dbReference type="ARBA" id="ARBA00022491"/>
    </source>
</evidence>
<comment type="catalytic activity">
    <reaction evidence="18">
        <text>N(6),N(6)-dimethyl-L-lysyl(36)-[histone H3] + 2 2-oxoglutarate + 2 O2 = L-lysyl(36)-[histone H3] + 2 formaldehyde + 2 succinate + 2 CO2</text>
        <dbReference type="Rhea" id="RHEA:42032"/>
        <dbReference type="Rhea" id="RHEA-COMP:9785"/>
        <dbReference type="Rhea" id="RHEA-COMP:9787"/>
        <dbReference type="ChEBI" id="CHEBI:15379"/>
        <dbReference type="ChEBI" id="CHEBI:16526"/>
        <dbReference type="ChEBI" id="CHEBI:16810"/>
        <dbReference type="ChEBI" id="CHEBI:16842"/>
        <dbReference type="ChEBI" id="CHEBI:29969"/>
        <dbReference type="ChEBI" id="CHEBI:30031"/>
        <dbReference type="ChEBI" id="CHEBI:61976"/>
        <dbReference type="EC" id="1.14.11.27"/>
    </reaction>
</comment>
<dbReference type="InterPro" id="IPR003347">
    <property type="entry name" value="JmjC_dom"/>
</dbReference>
<evidence type="ECO:0000256" key="14">
    <source>
        <dbReference type="ARBA" id="ARBA00023015"/>
    </source>
</evidence>
<dbReference type="Gene3D" id="3.80.10.10">
    <property type="entry name" value="Ribonuclease Inhibitor"/>
    <property type="match status" value="1"/>
</dbReference>
<dbReference type="CDD" id="cd22181">
    <property type="entry name" value="F-box_FBXL11"/>
    <property type="match status" value="1"/>
</dbReference>
<dbReference type="Pfam" id="PF02008">
    <property type="entry name" value="zf-CXXC"/>
    <property type="match status" value="1"/>
</dbReference>
<dbReference type="Gene3D" id="2.60.120.650">
    <property type="entry name" value="Cupin"/>
    <property type="match status" value="1"/>
</dbReference>
<dbReference type="InterPro" id="IPR001965">
    <property type="entry name" value="Znf_PHD"/>
</dbReference>
<feature type="compositionally biased region" description="Pro residues" evidence="20">
    <location>
        <begin position="470"/>
        <end position="482"/>
    </location>
</feature>
<reference evidence="24 25" key="1">
    <citation type="submission" date="2018-03" db="EMBL/GenBank/DDBJ databases">
        <title>Finding Nemo's genes: A chromosome-scale reference assembly of the genome of the orange clownfish Amphiprion percula.</title>
        <authorList>
            <person name="Lehmann R."/>
        </authorList>
    </citation>
    <scope>NUCLEOTIDE SEQUENCE</scope>
</reference>
<evidence type="ECO:0000313" key="24">
    <source>
        <dbReference type="Ensembl" id="ENSAPEP00000030253.1"/>
    </source>
</evidence>
<dbReference type="InterPro" id="IPR001810">
    <property type="entry name" value="F-box_dom"/>
</dbReference>
<keyword evidence="13" id="KW-0408">Iron</keyword>
<dbReference type="SUPFAM" id="SSF51197">
    <property type="entry name" value="Clavaminate synthase-like"/>
    <property type="match status" value="1"/>
</dbReference>
<dbReference type="CDD" id="cd21784">
    <property type="entry name" value="CTD_KDM2A"/>
    <property type="match status" value="1"/>
</dbReference>
<evidence type="ECO:0000256" key="11">
    <source>
        <dbReference type="ARBA" id="ARBA00022964"/>
    </source>
</evidence>
<evidence type="ECO:0000313" key="25">
    <source>
        <dbReference type="Proteomes" id="UP000265080"/>
    </source>
</evidence>
<dbReference type="SMART" id="SM00558">
    <property type="entry name" value="JmjC"/>
    <property type="match status" value="1"/>
</dbReference>
<dbReference type="CDD" id="cd15555">
    <property type="entry name" value="PHD_KDM2A_2B"/>
    <property type="match status" value="1"/>
</dbReference>
<organism evidence="24 25">
    <name type="scientific">Amphiprion percula</name>
    <name type="common">Orange clownfish</name>
    <name type="synonym">Lutjanus percula</name>
    <dbReference type="NCBI Taxonomy" id="161767"/>
    <lineage>
        <taxon>Eukaryota</taxon>
        <taxon>Metazoa</taxon>
        <taxon>Chordata</taxon>
        <taxon>Craniata</taxon>
        <taxon>Vertebrata</taxon>
        <taxon>Euteleostomi</taxon>
        <taxon>Actinopterygii</taxon>
        <taxon>Neopterygii</taxon>
        <taxon>Teleostei</taxon>
        <taxon>Neoteleostei</taxon>
        <taxon>Acanthomorphata</taxon>
        <taxon>Ovalentaria</taxon>
        <taxon>Pomacentridae</taxon>
        <taxon>Amphiprion</taxon>
    </lineage>
</organism>
<evidence type="ECO:0000259" key="23">
    <source>
        <dbReference type="PROSITE" id="PS51184"/>
    </source>
</evidence>
<keyword evidence="16" id="KW-0804">Transcription</keyword>
<evidence type="ECO:0000256" key="10">
    <source>
        <dbReference type="ARBA" id="ARBA00022853"/>
    </source>
</evidence>
<dbReference type="InterPro" id="IPR050690">
    <property type="entry name" value="JHDM1_Histone_Demethylase"/>
</dbReference>
<keyword evidence="8 19" id="KW-0863">Zinc-finger</keyword>
<dbReference type="InterPro" id="IPR019787">
    <property type="entry name" value="Znf_PHD-finger"/>
</dbReference>
<comment type="similarity">
    <text evidence="3">Belongs to the JHDM1 histone demethylase family. JHDM1D subfamily.</text>
</comment>
<dbReference type="InterPro" id="IPR041070">
    <property type="entry name" value="JHD"/>
</dbReference>
<keyword evidence="10" id="KW-0156">Chromatin regulator</keyword>
<dbReference type="GO" id="GO:0008270">
    <property type="term" value="F:zinc ion binding"/>
    <property type="evidence" value="ECO:0007669"/>
    <property type="project" value="UniProtKB-KW"/>
</dbReference>
<dbReference type="InterPro" id="IPR013083">
    <property type="entry name" value="Znf_RING/FYVE/PHD"/>
</dbReference>
<reference evidence="24" key="3">
    <citation type="submission" date="2025-09" db="UniProtKB">
        <authorList>
            <consortium name="Ensembl"/>
        </authorList>
    </citation>
    <scope>IDENTIFICATION</scope>
</reference>
<keyword evidence="14" id="KW-0805">Transcription regulation</keyword>
<dbReference type="Pfam" id="PF12937">
    <property type="entry name" value="F-box-like"/>
    <property type="match status" value="1"/>
</dbReference>
<evidence type="ECO:0000256" key="20">
    <source>
        <dbReference type="SAM" id="MobiDB-lite"/>
    </source>
</evidence>
<dbReference type="SUPFAM" id="SSF57903">
    <property type="entry name" value="FYVE/PHD zinc finger"/>
    <property type="match status" value="1"/>
</dbReference>
<dbReference type="InterPro" id="IPR019786">
    <property type="entry name" value="Zinc_finger_PHD-type_CS"/>
</dbReference>
<evidence type="ECO:0000256" key="8">
    <source>
        <dbReference type="ARBA" id="ARBA00022771"/>
    </source>
</evidence>
<comment type="cofactor">
    <cofactor evidence="1">
        <name>Fe(2+)</name>
        <dbReference type="ChEBI" id="CHEBI:29033"/>
    </cofactor>
</comment>
<evidence type="ECO:0000256" key="17">
    <source>
        <dbReference type="ARBA" id="ARBA00023242"/>
    </source>
</evidence>
<dbReference type="SMART" id="SM00367">
    <property type="entry name" value="LRR_CC"/>
    <property type="match status" value="4"/>
</dbReference>
<reference evidence="24" key="2">
    <citation type="submission" date="2025-08" db="UniProtKB">
        <authorList>
            <consortium name="Ensembl"/>
        </authorList>
    </citation>
    <scope>IDENTIFICATION</scope>
</reference>
<dbReference type="InterPro" id="IPR032675">
    <property type="entry name" value="LRR_dom_sf"/>
</dbReference>
<feature type="compositionally biased region" description="Acidic residues" evidence="20">
    <location>
        <begin position="793"/>
        <end position="828"/>
    </location>
</feature>
<feature type="region of interest" description="Disordered" evidence="20">
    <location>
        <begin position="621"/>
        <end position="689"/>
    </location>
</feature>
<keyword evidence="12" id="KW-0560">Oxidoreductase</keyword>